<dbReference type="Proteomes" id="UP000281647">
    <property type="component" value="Unassembled WGS sequence"/>
</dbReference>
<dbReference type="AlphaFoldDB" id="A0A432V810"/>
<evidence type="ECO:0000259" key="3">
    <source>
        <dbReference type="SMART" id="SM00822"/>
    </source>
</evidence>
<name>A0A432V810_9HYPH</name>
<comment type="similarity">
    <text evidence="1">Belongs to the short-chain dehydrogenases/reductases (SDR) family.</text>
</comment>
<accession>A0A432V810</accession>
<evidence type="ECO:0000313" key="4">
    <source>
        <dbReference type="EMBL" id="RUM98322.1"/>
    </source>
</evidence>
<dbReference type="PANTHER" id="PTHR42760:SF133">
    <property type="entry name" value="3-OXOACYL-[ACYL-CARRIER-PROTEIN] REDUCTASE"/>
    <property type="match status" value="1"/>
</dbReference>
<evidence type="ECO:0000256" key="1">
    <source>
        <dbReference type="ARBA" id="ARBA00006484"/>
    </source>
</evidence>
<dbReference type="FunFam" id="3.40.50.720:FF:000084">
    <property type="entry name" value="Short-chain dehydrogenase reductase"/>
    <property type="match status" value="1"/>
</dbReference>
<dbReference type="InterPro" id="IPR036291">
    <property type="entry name" value="NAD(P)-bd_dom_sf"/>
</dbReference>
<dbReference type="Pfam" id="PF13561">
    <property type="entry name" value="adh_short_C2"/>
    <property type="match status" value="1"/>
</dbReference>
<dbReference type="SUPFAM" id="SSF51735">
    <property type="entry name" value="NAD(P)-binding Rossmann-fold domains"/>
    <property type="match status" value="1"/>
</dbReference>
<gene>
    <name evidence="4" type="ORF">EET67_09210</name>
</gene>
<dbReference type="InterPro" id="IPR002347">
    <property type="entry name" value="SDR_fam"/>
</dbReference>
<protein>
    <submittedName>
        <fullName evidence="4">SDR family oxidoreductase</fullName>
    </submittedName>
</protein>
<dbReference type="PRINTS" id="PR00080">
    <property type="entry name" value="SDRFAMILY"/>
</dbReference>
<sequence>MDNQSRFSLAGRTALVTGASSGIGRHIALTLVSAGAAVVLAARRLGQLDETRKTIEEMGGRALCVELDVTDRDSVERGFEIAVAEFGAIDVLVNNAGIADTASFLEMTEEAWSRVVETNLTGVWRVGQVAARIMARQGKGSIINIASALAIGVQKNQANYASAKAGVLQLTRVMAMELGRSGVRVNAIAPGYFQTEINSDFFSSSQGQAYVEKLFPRRLGTLDELDGPILLLASDAGNFITGSVLAVEGGALLKSF</sequence>
<keyword evidence="2" id="KW-0560">Oxidoreductase</keyword>
<dbReference type="InterPro" id="IPR020904">
    <property type="entry name" value="Sc_DH/Rdtase_CS"/>
</dbReference>
<dbReference type="PROSITE" id="PS00061">
    <property type="entry name" value="ADH_SHORT"/>
    <property type="match status" value="1"/>
</dbReference>
<feature type="domain" description="Ketoreductase" evidence="3">
    <location>
        <begin position="12"/>
        <end position="191"/>
    </location>
</feature>
<dbReference type="GO" id="GO:0016616">
    <property type="term" value="F:oxidoreductase activity, acting on the CH-OH group of donors, NAD or NADP as acceptor"/>
    <property type="evidence" value="ECO:0007669"/>
    <property type="project" value="UniProtKB-ARBA"/>
</dbReference>
<organism evidence="4 5">
    <name type="scientific">Borborobacter arsenicus</name>
    <dbReference type="NCBI Taxonomy" id="1851146"/>
    <lineage>
        <taxon>Bacteria</taxon>
        <taxon>Pseudomonadati</taxon>
        <taxon>Pseudomonadota</taxon>
        <taxon>Alphaproteobacteria</taxon>
        <taxon>Hyphomicrobiales</taxon>
        <taxon>Phyllobacteriaceae</taxon>
        <taxon>Borborobacter</taxon>
    </lineage>
</organism>
<proteinExistence type="inferred from homology"/>
<evidence type="ECO:0000313" key="5">
    <source>
        <dbReference type="Proteomes" id="UP000281647"/>
    </source>
</evidence>
<dbReference type="Gene3D" id="3.40.50.720">
    <property type="entry name" value="NAD(P)-binding Rossmann-like Domain"/>
    <property type="match status" value="1"/>
</dbReference>
<keyword evidence="5" id="KW-1185">Reference proteome</keyword>
<dbReference type="PRINTS" id="PR00081">
    <property type="entry name" value="GDHRDH"/>
</dbReference>
<dbReference type="InterPro" id="IPR057326">
    <property type="entry name" value="KR_dom"/>
</dbReference>
<dbReference type="PANTHER" id="PTHR42760">
    <property type="entry name" value="SHORT-CHAIN DEHYDROGENASES/REDUCTASES FAMILY MEMBER"/>
    <property type="match status" value="1"/>
</dbReference>
<comment type="caution">
    <text evidence="4">The sequence shown here is derived from an EMBL/GenBank/DDBJ whole genome shotgun (WGS) entry which is preliminary data.</text>
</comment>
<dbReference type="OrthoDB" id="9796652at2"/>
<reference evidence="4 5" key="1">
    <citation type="submission" date="2018-11" db="EMBL/GenBank/DDBJ databases">
        <title>Pseudaminobacter arsenicus sp. nov., an arsenic-resistant bacterium isolated from arsenic-rich aquifers.</title>
        <authorList>
            <person name="Mu Y."/>
        </authorList>
    </citation>
    <scope>NUCLEOTIDE SEQUENCE [LARGE SCALE GENOMIC DNA]</scope>
    <source>
        <strain evidence="4 5">CB3</strain>
    </source>
</reference>
<evidence type="ECO:0000256" key="2">
    <source>
        <dbReference type="ARBA" id="ARBA00023002"/>
    </source>
</evidence>
<dbReference type="EMBL" id="RKST01000007">
    <property type="protein sequence ID" value="RUM98322.1"/>
    <property type="molecule type" value="Genomic_DNA"/>
</dbReference>
<dbReference type="SMART" id="SM00822">
    <property type="entry name" value="PKS_KR"/>
    <property type="match status" value="1"/>
</dbReference>